<evidence type="ECO:0000256" key="9">
    <source>
        <dbReference type="ARBA" id="ARBA00023170"/>
    </source>
</evidence>
<keyword evidence="9 13" id="KW-0675">Receptor</keyword>
<dbReference type="GO" id="GO:0005886">
    <property type="term" value="C:plasma membrane"/>
    <property type="evidence" value="ECO:0007669"/>
    <property type="project" value="UniProtKB-SubCell"/>
</dbReference>
<feature type="transmembrane region" description="Helical" evidence="15">
    <location>
        <begin position="167"/>
        <end position="192"/>
    </location>
</feature>
<keyword evidence="3 13" id="KW-0812">Transmembrane</keyword>
<dbReference type="AlphaFoldDB" id="A0A077ZB60"/>
<dbReference type="InterPro" id="IPR000276">
    <property type="entry name" value="GPCR_Rhodpsn"/>
</dbReference>
<sequence>MEKANETLQADDSTIPLILVNLTVRNFNVSPVSEEPEPCQLIDSGRNRFLIVVFVVIFCVSLIGNSLVILTIVQNRWMRTITNLFLLNMAISDLLLTLICMPPTLTAMLFECFIWGSQMKWMCTLMSFLQPVSVAANANTLVAIALERYFALCRPLHSRQWQTKRNVVRMLIVVWTAACITSIPPTFVVEVIEIRPGQPNCRYNWPSPQAPLIYFIFLSQMLFTIPLIIMTLLYSLVIRSLWLGIKQHSENSSRRIVFTYCYQFSSLMTLPTEEPSSGVRQNERQRRWLFRRWSGTQLRSTHTEKSLVTKKRVIKMLAMIVVEFFVCWMPFYSYYLVVIIHPSLFDSSCHVAFLIVAYLSTCTNPITYCFMNSKFRQAFLAAFGCHVNSKALRRQKCYGTKHSQPYVCKVTPPQGAAGEAQQEDKDDDDVNSNSSSQQDYMTAYEGSRNNSEDMATVQMVLSDNSIAQTTPTEKTTDSTELPVITMEGIASIV</sequence>
<dbReference type="STRING" id="36087.A0A077ZB60"/>
<feature type="region of interest" description="Disordered" evidence="14">
    <location>
        <begin position="414"/>
        <end position="448"/>
    </location>
</feature>
<evidence type="ECO:0000256" key="1">
    <source>
        <dbReference type="ARBA" id="ARBA00004651"/>
    </source>
</evidence>
<dbReference type="InterPro" id="IPR009126">
    <property type="entry name" value="Cholcskin_rcpt"/>
</dbReference>
<evidence type="ECO:0000256" key="4">
    <source>
        <dbReference type="ARBA" id="ARBA00022989"/>
    </source>
</evidence>
<reference evidence="17" key="2">
    <citation type="submission" date="2014-03" db="EMBL/GenBank/DDBJ databases">
        <title>The whipworm genome and dual-species transcriptomics of an intimate host-pathogen interaction.</title>
        <authorList>
            <person name="Foth B.J."/>
            <person name="Tsai I.J."/>
            <person name="Reid A.J."/>
            <person name="Bancroft A.J."/>
            <person name="Nichol S."/>
            <person name="Tracey A."/>
            <person name="Holroyd N."/>
            <person name="Cotton J.A."/>
            <person name="Stanley E.J."/>
            <person name="Zarowiecki M."/>
            <person name="Liu J.Z."/>
            <person name="Huckvale T."/>
            <person name="Cooper P.J."/>
            <person name="Grencis R.K."/>
            <person name="Berriman M."/>
        </authorList>
    </citation>
    <scope>NUCLEOTIDE SEQUENCE [LARGE SCALE GENOMIC DNA]</scope>
</reference>
<evidence type="ECO:0000256" key="8">
    <source>
        <dbReference type="ARBA" id="ARBA00023157"/>
    </source>
</evidence>
<feature type="domain" description="G-protein coupled receptors family 1 profile" evidence="16">
    <location>
        <begin position="64"/>
        <end position="368"/>
    </location>
</feature>
<keyword evidence="8" id="KW-1015">Disulfide bond</keyword>
<feature type="transmembrane region" description="Helical" evidence="15">
    <location>
        <begin position="313"/>
        <end position="331"/>
    </location>
</feature>
<dbReference type="PRINTS" id="PR01822">
    <property type="entry name" value="CCYSTOKININR"/>
</dbReference>
<evidence type="ECO:0000256" key="12">
    <source>
        <dbReference type="ARBA" id="ARBA00023288"/>
    </source>
</evidence>
<feature type="transmembrane region" description="Helical" evidence="15">
    <location>
        <begin position="212"/>
        <end position="237"/>
    </location>
</feature>
<feature type="transmembrane region" description="Helical" evidence="15">
    <location>
        <begin position="351"/>
        <end position="371"/>
    </location>
</feature>
<dbReference type="Pfam" id="PF00001">
    <property type="entry name" value="7tm_1"/>
    <property type="match status" value="1"/>
</dbReference>
<reference evidence="17" key="1">
    <citation type="submission" date="2014-01" db="EMBL/GenBank/DDBJ databases">
        <authorList>
            <person name="Aslett M."/>
        </authorList>
    </citation>
    <scope>NUCLEOTIDE SEQUENCE</scope>
</reference>
<dbReference type="Gene3D" id="1.20.1070.10">
    <property type="entry name" value="Rhodopsin 7-helix transmembrane proteins"/>
    <property type="match status" value="1"/>
</dbReference>
<evidence type="ECO:0000256" key="15">
    <source>
        <dbReference type="SAM" id="Phobius"/>
    </source>
</evidence>
<evidence type="ECO:0000256" key="13">
    <source>
        <dbReference type="RuleBase" id="RU000688"/>
    </source>
</evidence>
<evidence type="ECO:0000256" key="5">
    <source>
        <dbReference type="ARBA" id="ARBA00023040"/>
    </source>
</evidence>
<evidence type="ECO:0000256" key="11">
    <source>
        <dbReference type="ARBA" id="ARBA00023224"/>
    </source>
</evidence>
<keyword evidence="4 15" id="KW-1133">Transmembrane helix</keyword>
<evidence type="ECO:0000256" key="7">
    <source>
        <dbReference type="ARBA" id="ARBA00023139"/>
    </source>
</evidence>
<dbReference type="PRINTS" id="PR00237">
    <property type="entry name" value="GPCRRHODOPSN"/>
</dbReference>
<keyword evidence="18" id="KW-1185">Reference proteome</keyword>
<dbReference type="GO" id="GO:0008188">
    <property type="term" value="F:neuropeptide receptor activity"/>
    <property type="evidence" value="ECO:0007669"/>
    <property type="project" value="TreeGrafter"/>
</dbReference>
<dbReference type="CDD" id="cd14993">
    <property type="entry name" value="7tmA_CCKR-like"/>
    <property type="match status" value="1"/>
</dbReference>
<dbReference type="PROSITE" id="PS50262">
    <property type="entry name" value="G_PROTEIN_RECEP_F1_2"/>
    <property type="match status" value="1"/>
</dbReference>
<evidence type="ECO:0000256" key="10">
    <source>
        <dbReference type="ARBA" id="ARBA00023180"/>
    </source>
</evidence>
<protein>
    <submittedName>
        <fullName evidence="17">Cholecystokinin receptor</fullName>
    </submittedName>
</protein>
<dbReference type="SUPFAM" id="SSF81321">
    <property type="entry name" value="Family A G protein-coupled receptor-like"/>
    <property type="match status" value="1"/>
</dbReference>
<evidence type="ECO:0000313" key="17">
    <source>
        <dbReference type="EMBL" id="CDW55890.1"/>
    </source>
</evidence>
<dbReference type="PROSITE" id="PS00237">
    <property type="entry name" value="G_PROTEIN_RECEP_F1_1"/>
    <property type="match status" value="1"/>
</dbReference>
<keyword evidence="7" id="KW-0564">Palmitate</keyword>
<dbReference type="InterPro" id="IPR017452">
    <property type="entry name" value="GPCR_Rhodpsn_7TM"/>
</dbReference>
<name>A0A077ZB60_TRITR</name>
<feature type="transmembrane region" description="Helical" evidence="15">
    <location>
        <begin position="94"/>
        <end position="116"/>
    </location>
</feature>
<proteinExistence type="inferred from homology"/>
<dbReference type="OrthoDB" id="10037617at2759"/>
<gene>
    <name evidence="17" type="ORF">TTRE_0000416401</name>
</gene>
<evidence type="ECO:0000259" key="16">
    <source>
        <dbReference type="PROSITE" id="PS50262"/>
    </source>
</evidence>
<dbReference type="EMBL" id="HG805990">
    <property type="protein sequence ID" value="CDW55890.1"/>
    <property type="molecule type" value="Genomic_DNA"/>
</dbReference>
<comment type="subcellular location">
    <subcellularLocation>
        <location evidence="1">Cell membrane</location>
        <topology evidence="1">Multi-pass membrane protein</topology>
    </subcellularLocation>
</comment>
<dbReference type="SMART" id="SM01381">
    <property type="entry name" value="7TM_GPCR_Srsx"/>
    <property type="match status" value="1"/>
</dbReference>
<organism evidence="17 18">
    <name type="scientific">Trichuris trichiura</name>
    <name type="common">Whipworm</name>
    <name type="synonym">Trichocephalus trichiurus</name>
    <dbReference type="NCBI Taxonomy" id="36087"/>
    <lineage>
        <taxon>Eukaryota</taxon>
        <taxon>Metazoa</taxon>
        <taxon>Ecdysozoa</taxon>
        <taxon>Nematoda</taxon>
        <taxon>Enoplea</taxon>
        <taxon>Dorylaimia</taxon>
        <taxon>Trichinellida</taxon>
        <taxon>Trichuridae</taxon>
        <taxon>Trichuris</taxon>
    </lineage>
</organism>
<evidence type="ECO:0000256" key="2">
    <source>
        <dbReference type="ARBA" id="ARBA00022475"/>
    </source>
</evidence>
<evidence type="ECO:0000313" key="18">
    <source>
        <dbReference type="Proteomes" id="UP000030665"/>
    </source>
</evidence>
<dbReference type="PANTHER" id="PTHR24238">
    <property type="entry name" value="G-PROTEIN COUPLED RECEPTOR"/>
    <property type="match status" value="1"/>
</dbReference>
<keyword evidence="12" id="KW-0449">Lipoprotein</keyword>
<accession>A0A077ZB60</accession>
<keyword evidence="11 13" id="KW-0807">Transducer</keyword>
<evidence type="ECO:0000256" key="3">
    <source>
        <dbReference type="ARBA" id="ARBA00022692"/>
    </source>
</evidence>
<evidence type="ECO:0000256" key="6">
    <source>
        <dbReference type="ARBA" id="ARBA00023136"/>
    </source>
</evidence>
<comment type="similarity">
    <text evidence="13">Belongs to the G-protein coupled receptor 1 family.</text>
</comment>
<keyword evidence="5 13" id="KW-0297">G-protein coupled receptor</keyword>
<evidence type="ECO:0000256" key="14">
    <source>
        <dbReference type="SAM" id="MobiDB-lite"/>
    </source>
</evidence>
<keyword evidence="6 15" id="KW-0472">Membrane</keyword>
<keyword evidence="10" id="KW-0325">Glycoprotein</keyword>
<feature type="transmembrane region" description="Helical" evidence="15">
    <location>
        <begin position="49"/>
        <end position="73"/>
    </location>
</feature>
<dbReference type="PANTHER" id="PTHR24238:SF75">
    <property type="entry name" value="CHOLECYSTOKININ-LIKE RECEPTOR AT 17D1-RELATED"/>
    <property type="match status" value="1"/>
</dbReference>
<dbReference type="Proteomes" id="UP000030665">
    <property type="component" value="Unassembled WGS sequence"/>
</dbReference>
<keyword evidence="2" id="KW-1003">Cell membrane</keyword>